<dbReference type="Proteomes" id="UP000000740">
    <property type="component" value="Plasmid pHLAC01"/>
</dbReference>
<protein>
    <submittedName>
        <fullName evidence="3">UspA domain protein</fullName>
    </submittedName>
</protein>
<dbReference type="InterPro" id="IPR006016">
    <property type="entry name" value="UspA"/>
</dbReference>
<evidence type="ECO:0000256" key="1">
    <source>
        <dbReference type="ARBA" id="ARBA00008791"/>
    </source>
</evidence>
<dbReference type="HOGENOM" id="CLU_049301_16_2_2"/>
<dbReference type="eggNOG" id="arCOG02053">
    <property type="taxonomic scope" value="Archaea"/>
</dbReference>
<organism evidence="3 4">
    <name type="scientific">Halorubrum lacusprofundi (strain ATCC 49239 / DSM 5036 / JCM 8891 / ACAM 34)</name>
    <dbReference type="NCBI Taxonomy" id="416348"/>
    <lineage>
        <taxon>Archaea</taxon>
        <taxon>Methanobacteriati</taxon>
        <taxon>Methanobacteriota</taxon>
        <taxon>Stenosarchaea group</taxon>
        <taxon>Halobacteria</taxon>
        <taxon>Halobacteriales</taxon>
        <taxon>Haloferacaceae</taxon>
        <taxon>Halorubrum</taxon>
    </lineage>
</organism>
<geneLocation type="plasmid" evidence="3 4">
    <name>pHLAC01</name>
</geneLocation>
<accession>B9LWZ9</accession>
<dbReference type="CDD" id="cd00293">
    <property type="entry name" value="USP-like"/>
    <property type="match status" value="1"/>
</dbReference>
<dbReference type="RefSeq" id="WP_012660193.1">
    <property type="nucleotide sequence ID" value="NC_012030.1"/>
</dbReference>
<sequence>MTDSRTDGLRFVVAVDGSAESEHALEHAARLADDSGAVTLVHVVNPDVFEEPSSDPVSGIGDVSDRIVATVEDAEKRGERVLESARSLATELGVTVESELLYGSPATEIASFAATDDFDGVFVGHRGKSERVERLLGSVAKDLVEMASCPVTVVR</sequence>
<dbReference type="KEGG" id="hla:Hlac_3480"/>
<dbReference type="SUPFAM" id="SSF52402">
    <property type="entry name" value="Adenine nucleotide alpha hydrolases-like"/>
    <property type="match status" value="1"/>
</dbReference>
<keyword evidence="3" id="KW-0614">Plasmid</keyword>
<dbReference type="PANTHER" id="PTHR46268">
    <property type="entry name" value="STRESS RESPONSE PROTEIN NHAX"/>
    <property type="match status" value="1"/>
</dbReference>
<gene>
    <name evidence="3" type="ordered locus">Hlac_3480</name>
</gene>
<evidence type="ECO:0000313" key="3">
    <source>
        <dbReference type="EMBL" id="ACM58990.1"/>
    </source>
</evidence>
<dbReference type="EMBL" id="CP001367">
    <property type="protein sequence ID" value="ACM58990.1"/>
    <property type="molecule type" value="Genomic_DNA"/>
</dbReference>
<dbReference type="PANTHER" id="PTHR46268:SF6">
    <property type="entry name" value="UNIVERSAL STRESS PROTEIN UP12"/>
    <property type="match status" value="1"/>
</dbReference>
<dbReference type="GeneID" id="7402326"/>
<reference evidence="3 4" key="1">
    <citation type="journal article" date="2016" name="Stand. Genomic Sci.">
        <title>Complete genome sequence of the Antarctic Halorubrum lacusprofundi type strain ACAM 34.</title>
        <authorList>
            <person name="Anderson I.J."/>
            <person name="DasSarma P."/>
            <person name="Lucas S."/>
            <person name="Copeland A."/>
            <person name="Lapidus A."/>
            <person name="Del Rio T.G."/>
            <person name="Tice H."/>
            <person name="Dalin E."/>
            <person name="Bruce D.C."/>
            <person name="Goodwin L."/>
            <person name="Pitluck S."/>
            <person name="Sims D."/>
            <person name="Brettin T.S."/>
            <person name="Detter J.C."/>
            <person name="Han C.S."/>
            <person name="Larimer F."/>
            <person name="Hauser L."/>
            <person name="Land M."/>
            <person name="Ivanova N."/>
            <person name="Richardson P."/>
            <person name="Cavicchioli R."/>
            <person name="DasSarma S."/>
            <person name="Woese C.R."/>
            <person name="Kyrpides N.C."/>
        </authorList>
    </citation>
    <scope>NUCLEOTIDE SEQUENCE [LARGE SCALE GENOMIC DNA]</scope>
    <source>
        <strain evidence="4">ATCC 49239 / DSM 5036 / JCM 8891 / ACAM 34</strain>
    </source>
</reference>
<dbReference type="InterPro" id="IPR014729">
    <property type="entry name" value="Rossmann-like_a/b/a_fold"/>
</dbReference>
<evidence type="ECO:0000313" key="4">
    <source>
        <dbReference type="Proteomes" id="UP000000740"/>
    </source>
</evidence>
<name>B9LWZ9_HALLT</name>
<proteinExistence type="inferred from homology"/>
<dbReference type="Pfam" id="PF00582">
    <property type="entry name" value="Usp"/>
    <property type="match status" value="1"/>
</dbReference>
<dbReference type="InterPro" id="IPR006015">
    <property type="entry name" value="Universal_stress_UspA"/>
</dbReference>
<evidence type="ECO:0000259" key="2">
    <source>
        <dbReference type="Pfam" id="PF00582"/>
    </source>
</evidence>
<dbReference type="Gene3D" id="3.40.50.620">
    <property type="entry name" value="HUPs"/>
    <property type="match status" value="1"/>
</dbReference>
<feature type="domain" description="UspA" evidence="2">
    <location>
        <begin position="10"/>
        <end position="155"/>
    </location>
</feature>
<comment type="similarity">
    <text evidence="1">Belongs to the universal stress protein A family.</text>
</comment>
<dbReference type="PRINTS" id="PR01438">
    <property type="entry name" value="UNVRSLSTRESS"/>
</dbReference>
<dbReference type="AlphaFoldDB" id="B9LWZ9"/>
<keyword evidence="4" id="KW-1185">Reference proteome</keyword>